<dbReference type="PROSITE" id="PS50923">
    <property type="entry name" value="SUSHI"/>
    <property type="match status" value="4"/>
</dbReference>
<dbReference type="PANTHER" id="PTHR19325">
    <property type="entry name" value="COMPLEMENT COMPONENT-RELATED SUSHI DOMAIN-CONTAINING"/>
    <property type="match status" value="1"/>
</dbReference>
<dbReference type="Pfam" id="PF00084">
    <property type="entry name" value="Sushi"/>
    <property type="match status" value="4"/>
</dbReference>
<evidence type="ECO:0000256" key="10">
    <source>
        <dbReference type="ARBA" id="ARBA00047055"/>
    </source>
</evidence>
<feature type="disulfide bond" evidence="12">
    <location>
        <begin position="71"/>
        <end position="98"/>
    </location>
</feature>
<keyword evidence="6 11" id="KW-0472">Membrane</keyword>
<evidence type="ECO:0000256" key="6">
    <source>
        <dbReference type="ARBA" id="ARBA00023136"/>
    </source>
</evidence>
<dbReference type="InterPro" id="IPR017341">
    <property type="entry name" value="CD46"/>
</dbReference>
<comment type="subcellular location">
    <subcellularLocation>
        <location evidence="11">Cytoplasmic vesicle</location>
        <location evidence="11">Secretory vesicle</location>
        <location evidence="11">Acrosome inner membrane</location>
    </subcellularLocation>
    <subcellularLocation>
        <location evidence="1">Membrane</location>
        <topology evidence="1">Single-pass membrane protein</topology>
    </subcellularLocation>
</comment>
<sequence length="362" mass="41381">MTASRAPRTSCPCCPEKRFSWRLVGILLVAPVLLLSLNSDACGEPPKYDSMTLKSILKNYYAVGEKIFYECNPGYYITFPVSTYCEKNHSWFPIPEGCSKKECNYPRIKNGEFVFPNFTSGFNDQVHFHCDEGYHLEGNAILTCNLQGDEVYWSDEFPQCEKIYCQPPAKIKNGKHTNSHRTIFEYNELITFSCNHLKGSDQYSLVGERELTCIEKNKWSSRPPQCKVVKCDYPVIEHGRLIAGIKEKYYYQAMVLLECLPGFYLNGSNRVFCGENSTWDPKIPKCIKGFKPTHPTKPPVSRYPGYPEANEYLSIDDFEELDVGILAVIVLTILVGIVVLCTCLYRCLKREKKGYQLMDLAT</sequence>
<evidence type="ECO:0000313" key="16">
    <source>
        <dbReference type="EMBL" id="CAD7672507.1"/>
    </source>
</evidence>
<keyword evidence="4 14" id="KW-0732">Signal</keyword>
<dbReference type="EMBL" id="CAJHUB010000666">
    <property type="protein sequence ID" value="CAD7672507.1"/>
    <property type="molecule type" value="Genomic_DNA"/>
</dbReference>
<dbReference type="InterPro" id="IPR000436">
    <property type="entry name" value="Sushi_SCR_CCP_dom"/>
</dbReference>
<dbReference type="InterPro" id="IPR035976">
    <property type="entry name" value="Sushi/SCR/CCP_sf"/>
</dbReference>
<feature type="signal peptide" evidence="14">
    <location>
        <begin position="1"/>
        <end position="43"/>
    </location>
</feature>
<dbReference type="CDD" id="cd00033">
    <property type="entry name" value="CCP"/>
    <property type="match status" value="4"/>
</dbReference>
<evidence type="ECO:0000256" key="8">
    <source>
        <dbReference type="ARBA" id="ARBA00023180"/>
    </source>
</evidence>
<feature type="disulfide bond" evidence="12">
    <location>
        <begin position="259"/>
        <end position="286"/>
    </location>
</feature>
<keyword evidence="17" id="KW-1185">Reference proteome</keyword>
<protein>
    <recommendedName>
        <fullName evidence="2 11">Membrane cofactor protein</fullName>
    </recommendedName>
</protein>
<reference evidence="16" key="1">
    <citation type="submission" date="2020-12" db="EMBL/GenBank/DDBJ databases">
        <authorList>
            <consortium name="Molecular Ecology Group"/>
        </authorList>
    </citation>
    <scope>NUCLEOTIDE SEQUENCE</scope>
    <source>
        <strain evidence="16">TBG_1078</strain>
    </source>
</reference>
<keyword evidence="8" id="KW-0325">Glycoprotein</keyword>
<feature type="domain" description="Sushi" evidence="15">
    <location>
        <begin position="101"/>
        <end position="162"/>
    </location>
</feature>
<dbReference type="PANTHER" id="PTHR19325:SF468">
    <property type="entry name" value="MEMBRANE COFACTOR PROTEIN"/>
    <property type="match status" value="1"/>
</dbReference>
<evidence type="ECO:0000256" key="11">
    <source>
        <dbReference type="PIRNR" id="PIRNR037971"/>
    </source>
</evidence>
<feature type="disulfide bond" evidence="12">
    <location>
        <begin position="42"/>
        <end position="85"/>
    </location>
</feature>
<keyword evidence="9 11" id="KW-0278">Fertilization</keyword>
<dbReference type="GO" id="GO:0002079">
    <property type="term" value="C:inner acrosomal membrane"/>
    <property type="evidence" value="ECO:0007669"/>
    <property type="project" value="UniProtKB-SubCell"/>
</dbReference>
<evidence type="ECO:0000256" key="2">
    <source>
        <dbReference type="ARBA" id="ARBA00017517"/>
    </source>
</evidence>
<keyword evidence="13" id="KW-1133">Transmembrane helix</keyword>
<feature type="transmembrane region" description="Helical" evidence="13">
    <location>
        <begin position="323"/>
        <end position="348"/>
    </location>
</feature>
<name>A0A811Y6E5_NYCPR</name>
<evidence type="ECO:0000256" key="7">
    <source>
        <dbReference type="ARBA" id="ARBA00023157"/>
    </source>
</evidence>
<keyword evidence="5" id="KW-0677">Repeat</keyword>
<keyword evidence="3 12" id="KW-0768">Sushi</keyword>
<evidence type="ECO:0000256" key="3">
    <source>
        <dbReference type="ARBA" id="ARBA00022659"/>
    </source>
</evidence>
<gene>
    <name evidence="16" type="ORF">NYPRO_LOCUS5302</name>
</gene>
<keyword evidence="7 12" id="KW-1015">Disulfide bond</keyword>
<dbReference type="GO" id="GO:0007338">
    <property type="term" value="P:single fertilization"/>
    <property type="evidence" value="ECO:0007669"/>
    <property type="project" value="UniProtKB-UniRule"/>
</dbReference>
<evidence type="ECO:0000256" key="1">
    <source>
        <dbReference type="ARBA" id="ARBA00004167"/>
    </source>
</evidence>
<comment type="caution">
    <text evidence="12">Lacks conserved residue(s) required for the propagation of feature annotation.</text>
</comment>
<evidence type="ECO:0000313" key="17">
    <source>
        <dbReference type="Proteomes" id="UP000645828"/>
    </source>
</evidence>
<comment type="caution">
    <text evidence="16">The sequence shown here is derived from an EMBL/GenBank/DDBJ whole genome shotgun (WGS) entry which is preliminary data.</text>
</comment>
<comment type="function">
    <text evidence="11">Acts as a cofactor for complement factor I, a serine protease which protects autologous cells against complement-mediated injury by cleaving C3b and C4b deposited on host tissue. May be involved in the fusion of the spermatozoa with the oocyte during fertilization.</text>
</comment>
<accession>A0A811Y6E5</accession>
<keyword evidence="13" id="KW-0812">Transmembrane</keyword>
<feature type="chain" id="PRO_5032305535" description="Membrane cofactor protein" evidence="14">
    <location>
        <begin position="44"/>
        <end position="362"/>
    </location>
</feature>
<evidence type="ECO:0000259" key="15">
    <source>
        <dbReference type="PROSITE" id="PS50923"/>
    </source>
</evidence>
<proteinExistence type="predicted"/>
<dbReference type="PIRSF" id="PIRSF037971">
    <property type="entry name" value="TLX_CD46"/>
    <property type="match status" value="1"/>
</dbReference>
<evidence type="ECO:0000256" key="14">
    <source>
        <dbReference type="SAM" id="SignalP"/>
    </source>
</evidence>
<feature type="domain" description="Sushi" evidence="15">
    <location>
        <begin position="40"/>
        <end position="100"/>
    </location>
</feature>
<dbReference type="GO" id="GO:0009986">
    <property type="term" value="C:cell surface"/>
    <property type="evidence" value="ECO:0007669"/>
    <property type="project" value="InterPro"/>
</dbReference>
<dbReference type="Gene3D" id="2.10.70.10">
    <property type="entry name" value="Complement Module, domain 1"/>
    <property type="match status" value="4"/>
</dbReference>
<organism evidence="16 17">
    <name type="scientific">Nyctereutes procyonoides</name>
    <name type="common">Raccoon dog</name>
    <name type="synonym">Canis procyonoides</name>
    <dbReference type="NCBI Taxonomy" id="34880"/>
    <lineage>
        <taxon>Eukaryota</taxon>
        <taxon>Metazoa</taxon>
        <taxon>Chordata</taxon>
        <taxon>Craniata</taxon>
        <taxon>Vertebrata</taxon>
        <taxon>Euteleostomi</taxon>
        <taxon>Mammalia</taxon>
        <taxon>Eutheria</taxon>
        <taxon>Laurasiatheria</taxon>
        <taxon>Carnivora</taxon>
        <taxon>Caniformia</taxon>
        <taxon>Canidae</taxon>
        <taxon>Nyctereutes</taxon>
    </lineage>
</organism>
<dbReference type="SMART" id="SM00032">
    <property type="entry name" value="CCP"/>
    <property type="match status" value="4"/>
</dbReference>
<dbReference type="FunFam" id="2.10.70.10:FF:000014">
    <property type="entry name" value="Membrane cofactor protein"/>
    <property type="match status" value="1"/>
</dbReference>
<evidence type="ECO:0000256" key="5">
    <source>
        <dbReference type="ARBA" id="ARBA00022737"/>
    </source>
</evidence>
<dbReference type="InterPro" id="IPR050350">
    <property type="entry name" value="Compl-Cell_Adhes-Reg"/>
</dbReference>
<feature type="domain" description="Sushi" evidence="15">
    <location>
        <begin position="229"/>
        <end position="288"/>
    </location>
</feature>
<evidence type="ECO:0000256" key="9">
    <source>
        <dbReference type="ARBA" id="ARBA00023279"/>
    </source>
</evidence>
<evidence type="ECO:0000256" key="12">
    <source>
        <dbReference type="PROSITE-ProRule" id="PRU00302"/>
    </source>
</evidence>
<evidence type="ECO:0000256" key="13">
    <source>
        <dbReference type="SAM" id="Phobius"/>
    </source>
</evidence>
<dbReference type="Proteomes" id="UP000645828">
    <property type="component" value="Unassembled WGS sequence"/>
</dbReference>
<evidence type="ECO:0000256" key="4">
    <source>
        <dbReference type="ARBA" id="ARBA00022729"/>
    </source>
</evidence>
<dbReference type="AlphaFoldDB" id="A0A811Y6E5"/>
<comment type="subunit">
    <text evidence="10">Interacts with C3b. Interacts with C4b. Interacts with moesin/MSN.</text>
</comment>
<feature type="domain" description="Sushi" evidence="15">
    <location>
        <begin position="163"/>
        <end position="228"/>
    </location>
</feature>
<dbReference type="SUPFAM" id="SSF57535">
    <property type="entry name" value="Complement control module/SCR domain"/>
    <property type="match status" value="4"/>
</dbReference>